<dbReference type="InterPro" id="IPR050452">
    <property type="entry name" value="Metacaspase"/>
</dbReference>
<organism evidence="2">
    <name type="scientific">Oscillatoriales cyanobacterium SpSt-418</name>
    <dbReference type="NCBI Taxonomy" id="2282169"/>
    <lineage>
        <taxon>Bacteria</taxon>
        <taxon>Bacillati</taxon>
        <taxon>Cyanobacteriota</taxon>
        <taxon>Cyanophyceae</taxon>
        <taxon>Oscillatoriophycideae</taxon>
        <taxon>Oscillatoriales</taxon>
    </lineage>
</organism>
<dbReference type="EMBL" id="DSRU01000215">
    <property type="protein sequence ID" value="HFM98919.1"/>
    <property type="molecule type" value="Genomic_DNA"/>
</dbReference>
<feature type="domain" description="Peptidase C14 caspase" evidence="1">
    <location>
        <begin position="41"/>
        <end position="305"/>
    </location>
</feature>
<dbReference type="Gene3D" id="3.40.50.1460">
    <property type="match status" value="1"/>
</dbReference>
<name>A0A7C3PGJ2_9CYAN</name>
<dbReference type="GO" id="GO:0005737">
    <property type="term" value="C:cytoplasm"/>
    <property type="evidence" value="ECO:0007669"/>
    <property type="project" value="TreeGrafter"/>
</dbReference>
<dbReference type="PANTHER" id="PTHR48104:SF30">
    <property type="entry name" value="METACASPASE-1"/>
    <property type="match status" value="1"/>
</dbReference>
<dbReference type="PIRSF" id="PIRSF007398">
    <property type="entry name" value="Sll0148_caspase"/>
    <property type="match status" value="1"/>
</dbReference>
<reference evidence="2" key="1">
    <citation type="journal article" date="2020" name="mSystems">
        <title>Genome- and Community-Level Interaction Insights into Carbon Utilization and Element Cycling Functions of Hydrothermarchaeota in Hydrothermal Sediment.</title>
        <authorList>
            <person name="Zhou Z."/>
            <person name="Liu Y."/>
            <person name="Xu W."/>
            <person name="Pan J."/>
            <person name="Luo Z.H."/>
            <person name="Li M."/>
        </authorList>
    </citation>
    <scope>NUCLEOTIDE SEQUENCE [LARGE SCALE GENOMIC DNA]</scope>
    <source>
        <strain evidence="2">SpSt-418</strain>
    </source>
</reference>
<gene>
    <name evidence="2" type="ORF">ENR64_14410</name>
</gene>
<dbReference type="InterPro" id="IPR011189">
    <property type="entry name" value="UCP_caspase_lke"/>
</dbReference>
<dbReference type="AlphaFoldDB" id="A0A7C3PGJ2"/>
<comment type="caution">
    <text evidence="2">The sequence shown here is derived from an EMBL/GenBank/DDBJ whole genome shotgun (WGS) entry which is preliminary data.</text>
</comment>
<proteinExistence type="predicted"/>
<dbReference type="InterPro" id="IPR011600">
    <property type="entry name" value="Pept_C14_caspase"/>
</dbReference>
<evidence type="ECO:0000313" key="2">
    <source>
        <dbReference type="EMBL" id="HFM98919.1"/>
    </source>
</evidence>
<protein>
    <submittedName>
        <fullName evidence="2">Caspase family protein</fullName>
    </submittedName>
</protein>
<dbReference type="GO" id="GO:0004197">
    <property type="term" value="F:cysteine-type endopeptidase activity"/>
    <property type="evidence" value="ECO:0007669"/>
    <property type="project" value="InterPro"/>
</dbReference>
<dbReference type="SUPFAM" id="SSF52129">
    <property type="entry name" value="Caspase-like"/>
    <property type="match status" value="1"/>
</dbReference>
<evidence type="ECO:0000259" key="1">
    <source>
        <dbReference type="Pfam" id="PF00656"/>
    </source>
</evidence>
<dbReference type="Pfam" id="PF00656">
    <property type="entry name" value="Peptidase_C14"/>
    <property type="match status" value="1"/>
</dbReference>
<sequence>MKRRAFLQKLGISIGALGLTEAGFSRVVQQYGAALAEPTNRKLALLVGIDQYKDKPLRGCLTDLELQRELLVHRFGFRQQDVLLLTNQQATRQAIADAYRSHLVQQAQTGDVVLFHFSGYGGTVATPDQPQLSLVTADEPIASDEGLLVSDLLLETLSLLGRSLSTNQLTTVLDTCYTYSGNSLMGNLRVRARPTRAPAQISTTELVLRDQLKRSFLTGAQRPTPKPNQSEPDFPGMLLLATHADRLAAEAQWDGFSAGLFTLALTQALWQTSTPTTMRFVMGGVGEQIEHFTSQEQQPQVVTQPAQKLPKSPVTPYYLTPVAAGGADAIVSSIDETGKTARLWLGGIPTPVLEQYGVDSVLTVKESATPVRLRITARDGLIADAKVLTTQADSLKVGQFVREQVRLVSRNIGLNIALDSSLERHERVDAVSALSAISRVSIATAGEDSVDYLFRKISQPAQVAATNLTNVAPSIATQTSYGLFSPAQEAIPNTAGEGGEAVKIAIRRLAPKLQALLAAKLISLTENQVASGVAVKASLDLLTDKGSTTVQRRETGENIPGPTVLPEPGELPTLPIGASIQYRIDNLGDVPLYYLVVMLSSTGNLILPLQINDVSLAETIQTTAIAPKATINLPDSTAQWMVNKPGGFAETYVLCSRTPFEQALTLLKAANNGTQMTPLPNPLEVAQAILTDLHRASDSSLQTAAIASNNFALEVATWAGLRFLYQVV</sequence>
<dbReference type="GO" id="GO:0006508">
    <property type="term" value="P:proteolysis"/>
    <property type="evidence" value="ECO:0007669"/>
    <property type="project" value="InterPro"/>
</dbReference>
<dbReference type="PANTHER" id="PTHR48104">
    <property type="entry name" value="METACASPASE-4"/>
    <property type="match status" value="1"/>
</dbReference>
<accession>A0A7C3PGJ2</accession>
<dbReference type="InterPro" id="IPR029030">
    <property type="entry name" value="Caspase-like_dom_sf"/>
</dbReference>